<gene>
    <name evidence="1" type="ORF">BD289DRAFT_288492</name>
</gene>
<dbReference type="AlphaFoldDB" id="A0A2T3A5H1"/>
<sequence length="200" mass="23556">MACCVDLLRPTITYCIFRHKILSHVQHYFTTLLHDGSPSVYHVYPSTVHSACECPCDLWRAVHQMLQTLSYIDDTLVAIRVTMVYSRRAPRSMFRLFCPINGRFKARCNCRQKNWIDWKMHRSFHRKLDVPGTGHQNKRLRVIQYTVVLSIPKRRARANNPNHPFNRRRGATAHPSEIRHLSPYGLVSYYVRSTPWIHSK</sequence>
<dbReference type="InParanoid" id="A0A2T3A5H1"/>
<keyword evidence="2" id="KW-1185">Reference proteome</keyword>
<evidence type="ECO:0000313" key="2">
    <source>
        <dbReference type="Proteomes" id="UP000241462"/>
    </source>
</evidence>
<name>A0A2T3A5H1_9PEZI</name>
<reference evidence="1 2" key="1">
    <citation type="journal article" date="2018" name="Mycol. Prog.">
        <title>Coniella lustricola, a new species from submerged detritus.</title>
        <authorList>
            <person name="Raudabaugh D.B."/>
            <person name="Iturriaga T."/>
            <person name="Carver A."/>
            <person name="Mondo S."/>
            <person name="Pangilinan J."/>
            <person name="Lipzen A."/>
            <person name="He G."/>
            <person name="Amirebrahimi M."/>
            <person name="Grigoriev I.V."/>
            <person name="Miller A.N."/>
        </authorList>
    </citation>
    <scope>NUCLEOTIDE SEQUENCE [LARGE SCALE GENOMIC DNA]</scope>
    <source>
        <strain evidence="1 2">B22-T-1</strain>
    </source>
</reference>
<dbReference type="Proteomes" id="UP000241462">
    <property type="component" value="Unassembled WGS sequence"/>
</dbReference>
<protein>
    <submittedName>
        <fullName evidence="1">Uncharacterized protein</fullName>
    </submittedName>
</protein>
<proteinExistence type="predicted"/>
<accession>A0A2T3A5H1</accession>
<organism evidence="1 2">
    <name type="scientific">Coniella lustricola</name>
    <dbReference type="NCBI Taxonomy" id="2025994"/>
    <lineage>
        <taxon>Eukaryota</taxon>
        <taxon>Fungi</taxon>
        <taxon>Dikarya</taxon>
        <taxon>Ascomycota</taxon>
        <taxon>Pezizomycotina</taxon>
        <taxon>Sordariomycetes</taxon>
        <taxon>Sordariomycetidae</taxon>
        <taxon>Diaporthales</taxon>
        <taxon>Schizoparmaceae</taxon>
        <taxon>Coniella</taxon>
    </lineage>
</organism>
<dbReference type="EMBL" id="KZ678463">
    <property type="protein sequence ID" value="PSR83243.1"/>
    <property type="molecule type" value="Genomic_DNA"/>
</dbReference>
<evidence type="ECO:0000313" key="1">
    <source>
        <dbReference type="EMBL" id="PSR83243.1"/>
    </source>
</evidence>